<dbReference type="Gene3D" id="1.20.5.1180">
    <property type="entry name" value="Geminin coiled-coil domain"/>
    <property type="match status" value="1"/>
</dbReference>
<evidence type="ECO:0000256" key="2">
    <source>
        <dbReference type="SAM" id="MobiDB-lite"/>
    </source>
</evidence>
<evidence type="ECO:0000313" key="3">
    <source>
        <dbReference type="Proteomes" id="UP000695000"/>
    </source>
</evidence>
<feature type="compositionally biased region" description="Basic and acidic residues" evidence="2">
    <location>
        <begin position="1"/>
        <end position="19"/>
    </location>
</feature>
<dbReference type="SUPFAM" id="SSF111469">
    <property type="entry name" value="Geminin coiled-coil domain"/>
    <property type="match status" value="1"/>
</dbReference>
<keyword evidence="1" id="KW-0175">Coiled coil</keyword>
<evidence type="ECO:0000256" key="1">
    <source>
        <dbReference type="SAM" id="Coils"/>
    </source>
</evidence>
<dbReference type="RefSeq" id="XP_017787148.1">
    <property type="nucleotide sequence ID" value="XM_017931659.1"/>
</dbReference>
<keyword evidence="3" id="KW-1185">Reference proteome</keyword>
<dbReference type="GeneID" id="108569907"/>
<gene>
    <name evidence="4" type="primary">LOC108569907</name>
</gene>
<dbReference type="Proteomes" id="UP000695000">
    <property type="component" value="Unplaced"/>
</dbReference>
<evidence type="ECO:0000313" key="4">
    <source>
        <dbReference type="RefSeq" id="XP_017787148.1"/>
    </source>
</evidence>
<organism evidence="3 4">
    <name type="scientific">Nicrophorus vespilloides</name>
    <name type="common">Boreal carrion beetle</name>
    <dbReference type="NCBI Taxonomy" id="110193"/>
    <lineage>
        <taxon>Eukaryota</taxon>
        <taxon>Metazoa</taxon>
        <taxon>Ecdysozoa</taxon>
        <taxon>Arthropoda</taxon>
        <taxon>Hexapoda</taxon>
        <taxon>Insecta</taxon>
        <taxon>Pterygota</taxon>
        <taxon>Neoptera</taxon>
        <taxon>Endopterygota</taxon>
        <taxon>Coleoptera</taxon>
        <taxon>Polyphaga</taxon>
        <taxon>Staphyliniformia</taxon>
        <taxon>Silphidae</taxon>
        <taxon>Nicrophorinae</taxon>
        <taxon>Nicrophorus</taxon>
    </lineage>
</organism>
<reference evidence="4" key="1">
    <citation type="submission" date="2025-08" db="UniProtKB">
        <authorList>
            <consortium name="RefSeq"/>
        </authorList>
    </citation>
    <scope>IDENTIFICATION</scope>
    <source>
        <tissue evidence="4">Whole Larva</tissue>
    </source>
</reference>
<name>A0ABM1NJZ8_NICVS</name>
<proteinExistence type="predicted"/>
<feature type="compositionally biased region" description="Basic and acidic residues" evidence="2">
    <location>
        <begin position="28"/>
        <end position="44"/>
    </location>
</feature>
<accession>A0ABM1NJZ8</accession>
<sequence length="158" mass="18304">MMKVNEKRVNLKTASKDQESTNTRKKFHDLQQHGTDKENLVGRPRTDLKAKNDKLVRKCKKMTTNKSVQVEEAVAVTAEDLTLEETNENYWRLLAEKRGEALDDSFKEIESLKDEVETLKDENKTCKEMLNESKILVEVLQEMIEEGENSENEEAEET</sequence>
<feature type="region of interest" description="Disordered" evidence="2">
    <location>
        <begin position="1"/>
        <end position="44"/>
    </location>
</feature>
<feature type="coiled-coil region" evidence="1">
    <location>
        <begin position="102"/>
        <end position="132"/>
    </location>
</feature>
<protein>
    <submittedName>
        <fullName evidence="4">Rho guanine nucleotide exchange factor 6</fullName>
    </submittedName>
</protein>